<organism evidence="2 3">
    <name type="scientific">Purpureocillium lilacinum</name>
    <name type="common">Paecilomyces lilacinus</name>
    <dbReference type="NCBI Taxonomy" id="33203"/>
    <lineage>
        <taxon>Eukaryota</taxon>
        <taxon>Fungi</taxon>
        <taxon>Dikarya</taxon>
        <taxon>Ascomycota</taxon>
        <taxon>Pezizomycotina</taxon>
        <taxon>Sordariomycetes</taxon>
        <taxon>Hypocreomycetidae</taxon>
        <taxon>Hypocreales</taxon>
        <taxon>Ophiocordycipitaceae</taxon>
        <taxon>Purpureocillium</taxon>
    </lineage>
</organism>
<protein>
    <submittedName>
        <fullName evidence="2">Uncharacterized protein</fullName>
    </submittedName>
</protein>
<comment type="caution">
    <text evidence="2">The sequence shown here is derived from an EMBL/GenBank/DDBJ whole genome shotgun (WGS) entry which is preliminary data.</text>
</comment>
<accession>A0ABR0C5A2</accession>
<name>A0ABR0C5A2_PURLI</name>
<dbReference type="Proteomes" id="UP001287286">
    <property type="component" value="Unassembled WGS sequence"/>
</dbReference>
<evidence type="ECO:0000256" key="1">
    <source>
        <dbReference type="SAM" id="MobiDB-lite"/>
    </source>
</evidence>
<dbReference type="EMBL" id="JAWRVI010000011">
    <property type="protein sequence ID" value="KAK4091472.1"/>
    <property type="molecule type" value="Genomic_DNA"/>
</dbReference>
<sequence>MVHHHLHASEVDGCPQPTAHSPSEAKRGTEITARGSTRSPNKTYQAEELNGPAATLSSRRQVPSARRARDLRRTGSPKRRAVLGGAAALWSRGHGRCEPNERANRLGSRTAAAQRFSGSYLQGWAGPPAVHVQMLNMFMDEGRGLDGGEREREPKVWVGTHFRAGGHPLFQGTSRTQPDRGATRTSGSGAPRANHRSGSPGTDLDARPGTRQGPARTAPHCNAPRAPDVVVVPLKSFFTTTATVRTKPAARFGSWFLDPGGLALAWPARSVTRTHE</sequence>
<evidence type="ECO:0000313" key="3">
    <source>
        <dbReference type="Proteomes" id="UP001287286"/>
    </source>
</evidence>
<feature type="region of interest" description="Disordered" evidence="1">
    <location>
        <begin position="163"/>
        <end position="224"/>
    </location>
</feature>
<feature type="compositionally biased region" description="Polar residues" evidence="1">
    <location>
        <begin position="34"/>
        <end position="44"/>
    </location>
</feature>
<gene>
    <name evidence="2" type="ORF">Purlil1_3902</name>
</gene>
<proteinExistence type="predicted"/>
<keyword evidence="3" id="KW-1185">Reference proteome</keyword>
<evidence type="ECO:0000313" key="2">
    <source>
        <dbReference type="EMBL" id="KAK4091472.1"/>
    </source>
</evidence>
<feature type="region of interest" description="Disordered" evidence="1">
    <location>
        <begin position="1"/>
        <end position="79"/>
    </location>
</feature>
<reference evidence="2 3" key="1">
    <citation type="journal article" date="2024" name="Microbiol. Resour. Announc.">
        <title>Genome annotations for the ascomycete fungi Trichoderma harzianum, Trichoderma aggressivum, and Purpureocillium lilacinum.</title>
        <authorList>
            <person name="Beijen E.P.W."/>
            <person name="Ohm R.A."/>
        </authorList>
    </citation>
    <scope>NUCLEOTIDE SEQUENCE [LARGE SCALE GENOMIC DNA]</scope>
    <source>
        <strain evidence="2 3">CBS 150709</strain>
    </source>
</reference>